<keyword evidence="6" id="KW-0109">Calcium transport</keyword>
<keyword evidence="9" id="KW-0106">Calcium</keyword>
<evidence type="ECO:0000256" key="9">
    <source>
        <dbReference type="ARBA" id="ARBA00022837"/>
    </source>
</evidence>
<keyword evidence="11" id="KW-0630">Potassium</keyword>
<reference evidence="19" key="1">
    <citation type="submission" date="2021-01" db="EMBL/GenBank/DDBJ databases">
        <authorList>
            <person name="Corre E."/>
            <person name="Pelletier E."/>
            <person name="Niang G."/>
            <person name="Scheremetjew M."/>
            <person name="Finn R."/>
            <person name="Kale V."/>
            <person name="Holt S."/>
            <person name="Cochrane G."/>
            <person name="Meng A."/>
            <person name="Brown T."/>
            <person name="Cohen L."/>
        </authorList>
    </citation>
    <scope>NUCLEOTIDE SEQUENCE</scope>
    <source>
        <strain evidence="19">CCMP3303</strain>
    </source>
</reference>
<evidence type="ECO:0000256" key="14">
    <source>
        <dbReference type="ARBA" id="ARBA00023065"/>
    </source>
</evidence>
<comment type="similarity">
    <text evidence="2">Belongs to the Ca(2+):cation antiporter (CaCA) (TC 2.A.19) family. SLC24A subfamily.</text>
</comment>
<keyword evidence="4" id="KW-0050">Antiport</keyword>
<feature type="transmembrane region" description="Helical" evidence="17">
    <location>
        <begin position="193"/>
        <end position="212"/>
    </location>
</feature>
<keyword evidence="7 17" id="KW-0812">Transmembrane</keyword>
<name>A0A7S0FI93_9STRA</name>
<evidence type="ECO:0000256" key="4">
    <source>
        <dbReference type="ARBA" id="ARBA00022449"/>
    </source>
</evidence>
<dbReference type="PANTHER" id="PTHR10846:SF73">
    <property type="entry name" value="SODIUM_CALCIUM EXCHANGER MEMBRANE REGION DOMAIN-CONTAINING PROTEIN"/>
    <property type="match status" value="1"/>
</dbReference>
<keyword evidence="12 17" id="KW-1133">Transmembrane helix</keyword>
<dbReference type="Pfam" id="PF13499">
    <property type="entry name" value="EF-hand_7"/>
    <property type="match status" value="1"/>
</dbReference>
<evidence type="ECO:0000256" key="5">
    <source>
        <dbReference type="ARBA" id="ARBA00022538"/>
    </source>
</evidence>
<feature type="transmembrane region" description="Helical" evidence="17">
    <location>
        <begin position="91"/>
        <end position="108"/>
    </location>
</feature>
<dbReference type="Pfam" id="PF01699">
    <property type="entry name" value="Na_Ca_ex"/>
    <property type="match status" value="1"/>
</dbReference>
<evidence type="ECO:0000256" key="8">
    <source>
        <dbReference type="ARBA" id="ARBA00022729"/>
    </source>
</evidence>
<evidence type="ECO:0000313" key="19">
    <source>
        <dbReference type="EMBL" id="CAD8363286.1"/>
    </source>
</evidence>
<dbReference type="GO" id="GO:0005262">
    <property type="term" value="F:calcium channel activity"/>
    <property type="evidence" value="ECO:0007669"/>
    <property type="project" value="TreeGrafter"/>
</dbReference>
<evidence type="ECO:0000256" key="12">
    <source>
        <dbReference type="ARBA" id="ARBA00022989"/>
    </source>
</evidence>
<dbReference type="AlphaFoldDB" id="A0A7S0FI93"/>
<dbReference type="InterPro" id="IPR004837">
    <property type="entry name" value="NaCa_Exmemb"/>
</dbReference>
<dbReference type="InterPro" id="IPR004481">
    <property type="entry name" value="K/Na/Ca-exchanger"/>
</dbReference>
<keyword evidence="13" id="KW-0915">Sodium</keyword>
<protein>
    <recommendedName>
        <fullName evidence="18">EF-hand domain-containing protein</fullName>
    </recommendedName>
</protein>
<dbReference type="FunFam" id="1.20.1420.30:FF:000009">
    <property type="entry name" value="sodium/potassium/calcium exchanger 5 isoform X2"/>
    <property type="match status" value="1"/>
</dbReference>
<dbReference type="PANTHER" id="PTHR10846">
    <property type="entry name" value="SODIUM/POTASSIUM/CALCIUM EXCHANGER"/>
    <property type="match status" value="1"/>
</dbReference>
<dbReference type="PROSITE" id="PS00018">
    <property type="entry name" value="EF_HAND_1"/>
    <property type="match status" value="1"/>
</dbReference>
<dbReference type="InterPro" id="IPR011992">
    <property type="entry name" value="EF-hand-dom_pair"/>
</dbReference>
<feature type="transmembrane region" description="Helical" evidence="17">
    <location>
        <begin position="224"/>
        <end position="243"/>
    </location>
</feature>
<accession>A0A7S0FI93</accession>
<evidence type="ECO:0000256" key="11">
    <source>
        <dbReference type="ARBA" id="ARBA00022958"/>
    </source>
</evidence>
<comment type="subcellular location">
    <subcellularLocation>
        <location evidence="1">Membrane</location>
        <topology evidence="1">Multi-pass membrane protein</topology>
    </subcellularLocation>
</comment>
<keyword evidence="15 17" id="KW-0472">Membrane</keyword>
<proteinExistence type="inferred from homology"/>
<dbReference type="PROSITE" id="PS50222">
    <property type="entry name" value="EF_HAND_2"/>
    <property type="match status" value="1"/>
</dbReference>
<keyword evidence="3" id="KW-0813">Transport</keyword>
<dbReference type="EMBL" id="HBEJ01004071">
    <property type="protein sequence ID" value="CAD8363286.1"/>
    <property type="molecule type" value="Transcribed_RNA"/>
</dbReference>
<evidence type="ECO:0000259" key="18">
    <source>
        <dbReference type="PROSITE" id="PS50222"/>
    </source>
</evidence>
<feature type="transmembrane region" description="Helical" evidence="17">
    <location>
        <begin position="120"/>
        <end position="138"/>
    </location>
</feature>
<organism evidence="19">
    <name type="scientific">Minutocellus polymorphus</name>
    <dbReference type="NCBI Taxonomy" id="265543"/>
    <lineage>
        <taxon>Eukaryota</taxon>
        <taxon>Sar</taxon>
        <taxon>Stramenopiles</taxon>
        <taxon>Ochrophyta</taxon>
        <taxon>Bacillariophyta</taxon>
        <taxon>Mediophyceae</taxon>
        <taxon>Cymatosirophycidae</taxon>
        <taxon>Cymatosirales</taxon>
        <taxon>Cymatosiraceae</taxon>
        <taxon>Minutocellus</taxon>
    </lineage>
</organism>
<evidence type="ECO:0000256" key="17">
    <source>
        <dbReference type="SAM" id="Phobius"/>
    </source>
</evidence>
<evidence type="ECO:0000256" key="3">
    <source>
        <dbReference type="ARBA" id="ARBA00022448"/>
    </source>
</evidence>
<keyword evidence="16" id="KW-0739">Sodium transport</keyword>
<keyword evidence="10" id="KW-0769">Symport</keyword>
<dbReference type="GO" id="GO:0015293">
    <property type="term" value="F:symporter activity"/>
    <property type="evidence" value="ECO:0007669"/>
    <property type="project" value="UniProtKB-KW"/>
</dbReference>
<dbReference type="GO" id="GO:0008273">
    <property type="term" value="F:calcium, potassium:sodium antiporter activity"/>
    <property type="evidence" value="ECO:0007669"/>
    <property type="project" value="TreeGrafter"/>
</dbReference>
<evidence type="ECO:0000256" key="2">
    <source>
        <dbReference type="ARBA" id="ARBA00005364"/>
    </source>
</evidence>
<dbReference type="InterPro" id="IPR002048">
    <property type="entry name" value="EF_hand_dom"/>
</dbReference>
<dbReference type="SUPFAM" id="SSF47473">
    <property type="entry name" value="EF-hand"/>
    <property type="match status" value="1"/>
</dbReference>
<evidence type="ECO:0000256" key="15">
    <source>
        <dbReference type="ARBA" id="ARBA00023136"/>
    </source>
</evidence>
<dbReference type="GO" id="GO:0005509">
    <property type="term" value="F:calcium ion binding"/>
    <property type="evidence" value="ECO:0007669"/>
    <property type="project" value="InterPro"/>
</dbReference>
<sequence length="282" mass="31745">MFDEDDSGTIDRDELRKLLEQIEPSVTEDDIKEAMDAMYKEGDPDQITFDEFAEWYFHSLIYEHQKKLAEEELADVWYENLIPPRGDGCGAWIKYIILLPIVATLTFTIPDVSRPGCGKWCYFSFVTSIVWIGVYSFLMVEWTEVIGNTLGIPSVVMGLTFLAAGTSVPDLLSSVIVARKGQGDMAVSSSIGSNIFDILVGLPVPWIIYSAAKRNAVIIGAENIWISIFVLLAMLVMIVIVIHCQGWRLTKMTGLIMFFFYIIFLVQAIVLELPFVTCISER</sequence>
<dbReference type="GO" id="GO:0006874">
    <property type="term" value="P:intracellular calcium ion homeostasis"/>
    <property type="evidence" value="ECO:0007669"/>
    <property type="project" value="TreeGrafter"/>
</dbReference>
<evidence type="ECO:0000256" key="6">
    <source>
        <dbReference type="ARBA" id="ARBA00022568"/>
    </source>
</evidence>
<feature type="domain" description="EF-hand" evidence="18">
    <location>
        <begin position="1"/>
        <end position="25"/>
    </location>
</feature>
<evidence type="ECO:0000256" key="13">
    <source>
        <dbReference type="ARBA" id="ARBA00023053"/>
    </source>
</evidence>
<keyword evidence="8" id="KW-0732">Signal</keyword>
<evidence type="ECO:0000256" key="1">
    <source>
        <dbReference type="ARBA" id="ARBA00004141"/>
    </source>
</evidence>
<dbReference type="InterPro" id="IPR018247">
    <property type="entry name" value="EF_Hand_1_Ca_BS"/>
</dbReference>
<evidence type="ECO:0000256" key="7">
    <source>
        <dbReference type="ARBA" id="ARBA00022692"/>
    </source>
</evidence>
<feature type="transmembrane region" description="Helical" evidence="17">
    <location>
        <begin position="150"/>
        <end position="172"/>
    </location>
</feature>
<dbReference type="Gene3D" id="1.10.238.10">
    <property type="entry name" value="EF-hand"/>
    <property type="match status" value="1"/>
</dbReference>
<gene>
    <name evidence="19" type="ORF">MPOL1434_LOCUS2371</name>
</gene>
<dbReference type="CDD" id="cd00051">
    <property type="entry name" value="EFh"/>
    <property type="match status" value="1"/>
</dbReference>
<evidence type="ECO:0000256" key="10">
    <source>
        <dbReference type="ARBA" id="ARBA00022847"/>
    </source>
</evidence>
<dbReference type="InterPro" id="IPR044880">
    <property type="entry name" value="NCX_ion-bd_dom_sf"/>
</dbReference>
<keyword evidence="14" id="KW-0406">Ion transport</keyword>
<evidence type="ECO:0000256" key="16">
    <source>
        <dbReference type="ARBA" id="ARBA00023201"/>
    </source>
</evidence>
<dbReference type="GO" id="GO:0005886">
    <property type="term" value="C:plasma membrane"/>
    <property type="evidence" value="ECO:0007669"/>
    <property type="project" value="TreeGrafter"/>
</dbReference>
<feature type="transmembrane region" description="Helical" evidence="17">
    <location>
        <begin position="255"/>
        <end position="276"/>
    </location>
</feature>
<keyword evidence="5" id="KW-0633">Potassium transport</keyword>
<dbReference type="Gene3D" id="1.20.1420.30">
    <property type="entry name" value="NCX, central ion-binding region"/>
    <property type="match status" value="1"/>
</dbReference>